<evidence type="ECO:0000259" key="4">
    <source>
        <dbReference type="PROSITE" id="PS01031"/>
    </source>
</evidence>
<reference evidence="5" key="2">
    <citation type="submission" date="2018-10" db="UniProtKB">
        <authorList>
            <consortium name="EnsemblPlants"/>
        </authorList>
    </citation>
    <scope>IDENTIFICATION</scope>
</reference>
<dbReference type="RefSeq" id="XP_044438967.1">
    <property type="nucleotide sequence ID" value="XM_044583032.1"/>
</dbReference>
<dbReference type="InterPro" id="IPR008978">
    <property type="entry name" value="HSP20-like_chaperone"/>
</dbReference>
<dbReference type="Gene3D" id="2.60.40.790">
    <property type="match status" value="1"/>
</dbReference>
<accession>A0A3B6TBR0</accession>
<sequence length="234" mass="25367">MTSAVARRGAALPSLLKKLLAKPSASGAPVSFALRPAAVTAARRPYNTLGKEGRLYDDDGSSSSSSGESGSEYEDTDSDDRRRARDFFVPSFSQDVLDQFGAHTSLGRLLSALEDAAAPTGLCSTAGASRLGRWVAKVDDDAVYLKVPMPGLGKEHVKVWAEPNGLVIKGEGDKEPWDGDDDSAVPRYSRRIKVPADAFKMDKIKAEMKNGVLRVTLPRLKEEERKDVFQVKIE</sequence>
<dbReference type="STRING" id="4565.A0A3B6TBR0"/>
<gene>
    <name evidence="5" type="primary">LOC123165397</name>
</gene>
<dbReference type="EnsemblPlants" id="TraesCS7D02G179600.1">
    <property type="protein sequence ID" value="TraesCS7D02G179600.1"/>
    <property type="gene ID" value="TraesCS7D02G179600"/>
</dbReference>
<dbReference type="Gramene" id="TraesWEE_scaffold_081260_01G000100.1">
    <property type="protein sequence ID" value="TraesWEE_scaffold_081260_01G000100.1"/>
    <property type="gene ID" value="TraesWEE_scaffold_081260_01G000100"/>
</dbReference>
<dbReference type="CDD" id="cd06464">
    <property type="entry name" value="ACD_sHsps-like"/>
    <property type="match status" value="1"/>
</dbReference>
<proteinExistence type="inferred from homology"/>
<dbReference type="Gramene" id="TraesLAC7D03G04280420.1">
    <property type="protein sequence ID" value="TraesLAC7D03G04280420.1"/>
    <property type="gene ID" value="TraesLAC7D03G04280420"/>
</dbReference>
<dbReference type="AlphaFoldDB" id="A0A3B6TBR0"/>
<dbReference type="InterPro" id="IPR044656">
    <property type="entry name" value="HSP14.7/HSP23.5/HSP23.6-like"/>
</dbReference>
<dbReference type="Gramene" id="TraesSYM7D03G04386350.1">
    <property type="protein sequence ID" value="TraesSYM7D03G04386350.1"/>
    <property type="gene ID" value="TraesSYM7D03G04386350"/>
</dbReference>
<dbReference type="Proteomes" id="UP000019116">
    <property type="component" value="Chromosome 7D"/>
</dbReference>
<organism evidence="5">
    <name type="scientific">Triticum aestivum</name>
    <name type="common">Wheat</name>
    <dbReference type="NCBI Taxonomy" id="4565"/>
    <lineage>
        <taxon>Eukaryota</taxon>
        <taxon>Viridiplantae</taxon>
        <taxon>Streptophyta</taxon>
        <taxon>Embryophyta</taxon>
        <taxon>Tracheophyta</taxon>
        <taxon>Spermatophyta</taxon>
        <taxon>Magnoliopsida</taxon>
        <taxon>Liliopsida</taxon>
        <taxon>Poales</taxon>
        <taxon>Poaceae</taxon>
        <taxon>BOP clade</taxon>
        <taxon>Pooideae</taxon>
        <taxon>Triticodae</taxon>
        <taxon>Triticeae</taxon>
        <taxon>Triticinae</taxon>
        <taxon>Triticum</taxon>
    </lineage>
</organism>
<dbReference type="Gramene" id="TraesJAG7D03G04316380.1">
    <property type="protein sequence ID" value="TraesJAG7D03G04316380.1"/>
    <property type="gene ID" value="TraesJAG7D03G04316380"/>
</dbReference>
<dbReference type="Gramene" id="TraesCAD_scaffold_094568_01G000200.1">
    <property type="protein sequence ID" value="TraesCAD_scaffold_094568_01G000200.1"/>
    <property type="gene ID" value="TraesCAD_scaffold_094568_01G000200"/>
</dbReference>
<dbReference type="Gramene" id="TraesSTA7D03G04327020.1">
    <property type="protein sequence ID" value="TraesSTA7D03G04327020.1"/>
    <property type="gene ID" value="TraesSTA7D03G04327020"/>
</dbReference>
<dbReference type="Gramene" id="TraesNOR7D03G04382240.1">
    <property type="protein sequence ID" value="TraesNOR7D03G04382240.1"/>
    <property type="gene ID" value="TraesNOR7D03G04382240"/>
</dbReference>
<dbReference type="InterPro" id="IPR002068">
    <property type="entry name" value="A-crystallin/Hsp20_dom"/>
</dbReference>
<dbReference type="Gramene" id="TraesKAR7D01G0099950.1">
    <property type="protein sequence ID" value="cds.TraesKAR7D01G0099950.1"/>
    <property type="gene ID" value="TraesKAR7D01G0099950"/>
</dbReference>
<dbReference type="Gramene" id="TraesMAC7D03G04325840.1">
    <property type="protein sequence ID" value="TraesMAC7D03G04325840.1"/>
    <property type="gene ID" value="TraesMAC7D03G04325840"/>
</dbReference>
<dbReference type="Gramene" id="TraesCS7D02G179600.1">
    <property type="protein sequence ID" value="TraesCS7D02G179600.1"/>
    <property type="gene ID" value="TraesCS7D02G179600"/>
</dbReference>
<keyword evidence="6" id="KW-1185">Reference proteome</keyword>
<dbReference type="KEGG" id="taes:123165397"/>
<feature type="domain" description="SHSP" evidence="4">
    <location>
        <begin position="125"/>
        <end position="234"/>
    </location>
</feature>
<evidence type="ECO:0000313" key="5">
    <source>
        <dbReference type="EnsemblPlants" id="TraesCS7D02G179600.1"/>
    </source>
</evidence>
<dbReference type="Gramene" id="TraesCLE_scaffold_072937_01G000200.1">
    <property type="protein sequence ID" value="TraesCLE_scaffold_072937_01G000200.1"/>
    <property type="gene ID" value="TraesCLE_scaffold_072937_01G000200"/>
</dbReference>
<dbReference type="SMR" id="A0A3B6TBR0"/>
<dbReference type="PANTHER" id="PTHR46991:SF36">
    <property type="entry name" value="26.2 KDA HEAT SHOCK PROTEIN, MITOCHONDRIAL"/>
    <property type="match status" value="1"/>
</dbReference>
<dbReference type="Gramene" id="TraesRN7D0100419100.1">
    <property type="protein sequence ID" value="TraesRN7D0100419100.1"/>
    <property type="gene ID" value="TraesRN7D0100419100"/>
</dbReference>
<dbReference type="Gramene" id="TraesROB_scaffold_086925_01G000100.1">
    <property type="protein sequence ID" value="TraesROB_scaffold_086925_01G000100.1"/>
    <property type="gene ID" value="TraesROB_scaffold_086925_01G000100"/>
</dbReference>
<name>A0A3B6TBR0_WHEAT</name>
<dbReference type="Pfam" id="PF00011">
    <property type="entry name" value="HSP20"/>
    <property type="match status" value="1"/>
</dbReference>
<comment type="similarity">
    <text evidence="1 2">Belongs to the small heat shock protein (HSP20) family.</text>
</comment>
<dbReference type="PROSITE" id="PS01031">
    <property type="entry name" value="SHSP"/>
    <property type="match status" value="1"/>
</dbReference>
<dbReference type="Gramene" id="TraesARI7D03G04408620.1">
    <property type="protein sequence ID" value="TraesARI7D03G04408620.1"/>
    <property type="gene ID" value="TraesARI7D03G04408620"/>
</dbReference>
<dbReference type="OrthoDB" id="690411at2759"/>
<evidence type="ECO:0000256" key="3">
    <source>
        <dbReference type="SAM" id="MobiDB-lite"/>
    </source>
</evidence>
<dbReference type="Gramene" id="TraesCS7D03G0404700.1">
    <property type="protein sequence ID" value="TraesCS7D03G0404700.1.CDS"/>
    <property type="gene ID" value="TraesCS7D03G0404700"/>
</dbReference>
<protein>
    <recommendedName>
        <fullName evidence="4">SHSP domain-containing protein</fullName>
    </recommendedName>
</protein>
<dbReference type="PANTHER" id="PTHR46991">
    <property type="entry name" value="23.5 KDA HEAT SHOCK PROTEIN, MITOCHONDRIAL"/>
    <property type="match status" value="1"/>
</dbReference>
<dbReference type="Gramene" id="TraesLDM7D03G04339590.1">
    <property type="protein sequence ID" value="TraesLDM7D03G04339590.1"/>
    <property type="gene ID" value="TraesLDM7D03G04339590"/>
</dbReference>
<feature type="region of interest" description="Disordered" evidence="3">
    <location>
        <begin position="50"/>
        <end position="80"/>
    </location>
</feature>
<evidence type="ECO:0000313" key="6">
    <source>
        <dbReference type="Proteomes" id="UP000019116"/>
    </source>
</evidence>
<reference evidence="5" key="1">
    <citation type="submission" date="2018-08" db="EMBL/GenBank/DDBJ databases">
        <authorList>
            <person name="Rossello M."/>
        </authorList>
    </citation>
    <scope>NUCLEOTIDE SEQUENCE [LARGE SCALE GENOMIC DNA]</scope>
    <source>
        <strain evidence="5">cv. Chinese Spring</strain>
    </source>
</reference>
<dbReference type="GeneID" id="123165397"/>
<dbReference type="SUPFAM" id="SSF49764">
    <property type="entry name" value="HSP20-like chaperones"/>
    <property type="match status" value="1"/>
</dbReference>
<dbReference type="PaxDb" id="4565-Traes_7DS_EEE208470.1"/>
<evidence type="ECO:0000256" key="2">
    <source>
        <dbReference type="RuleBase" id="RU003616"/>
    </source>
</evidence>
<evidence type="ECO:0000256" key="1">
    <source>
        <dbReference type="PROSITE-ProRule" id="PRU00285"/>
    </source>
</evidence>
<feature type="compositionally biased region" description="Low complexity" evidence="3">
    <location>
        <begin position="61"/>
        <end position="70"/>
    </location>
</feature>
<dbReference type="Gramene" id="TraesJUL7D03G04377070.1">
    <property type="protein sequence ID" value="TraesJUL7D03G04377070.1"/>
    <property type="gene ID" value="TraesJUL7D03G04377070"/>
</dbReference>
<dbReference type="OMA" id="FREPMKL"/>